<dbReference type="InterPro" id="IPR036392">
    <property type="entry name" value="PLAT/LH2_dom_sf"/>
</dbReference>
<evidence type="ECO:0000259" key="3">
    <source>
        <dbReference type="PROSITE" id="PS50095"/>
    </source>
</evidence>
<dbReference type="InterPro" id="IPR051223">
    <property type="entry name" value="Polycystin"/>
</dbReference>
<feature type="transmembrane region" description="Helical" evidence="2">
    <location>
        <begin position="492"/>
        <end position="517"/>
    </location>
</feature>
<dbReference type="InterPro" id="IPR001024">
    <property type="entry name" value="PLAT/LH2_dom"/>
</dbReference>
<gene>
    <name evidence="5" type="primary">LOC106174266</name>
</gene>
<name>A0A1S3JMN9_LINAN</name>
<sequence>MERKQSGIIVVPKYSGEHHYRYMVAVQNGLKRAEKTPKVRLQLKGDQGVSPEYNLNEHGKKHNFLGVGQKNWFLLYTKESLGKLKNVVVNISGRPGAQWNMLDITVYDTVSGCESHFSSNGCLTVGYTTLESCKNSRFGLQTCLLYMWSCHGWTRCSSLKLAPVLLWFNSTLNYMFANMLLTSTLLSAVGVIQLDRGIFLSSLLVNIGTFLVNGIYDVAMYNIRCYDREDTGDTTVLQSLEDEPQYDDICTISDGFQQVVHGSVETMMKQVAYDFEKGYDLARATVEHQAMAQIEEMVANENLVVKEDMVAMGYVDSRKGKTLSYNSTPSSSALSISSIILQMPEVSRENNNCIASEFFTYAPPNNPRLNSKMQKKMQADHPKSHDGKTFSYRNADVSPFYSLIAHFNPSFLHPDINQTKYNAELPKQTSEHDVAVDVEKAKEGTPLHCTTAPQTVAVNIWEEPSDEVPYTELKSLEMMVNRKHDSGKLPHFLIYPAVILLGASMALAVFLTIAYGGELSDSTVYNWAALVGVALLEDLFVFQTLKAVCVYGYCLLFSSNEAGEDDHMQEKAQLVKF</sequence>
<feature type="transmembrane region" description="Helical" evidence="2">
    <location>
        <begin position="172"/>
        <end position="192"/>
    </location>
</feature>
<feature type="transmembrane region" description="Helical" evidence="2">
    <location>
        <begin position="523"/>
        <end position="542"/>
    </location>
</feature>
<proteinExistence type="predicted"/>
<evidence type="ECO:0000256" key="2">
    <source>
        <dbReference type="SAM" id="Phobius"/>
    </source>
</evidence>
<dbReference type="Proteomes" id="UP000085678">
    <property type="component" value="Unplaced"/>
</dbReference>
<feature type="domain" description="PLAT" evidence="3">
    <location>
        <begin position="20"/>
        <end position="137"/>
    </location>
</feature>
<dbReference type="PANTHER" id="PTHR10877">
    <property type="entry name" value="POLYCYSTIN FAMILY MEMBER"/>
    <property type="match status" value="1"/>
</dbReference>
<keyword evidence="2" id="KW-0472">Membrane</keyword>
<evidence type="ECO:0000256" key="1">
    <source>
        <dbReference type="PROSITE-ProRule" id="PRU00152"/>
    </source>
</evidence>
<keyword evidence="2" id="KW-0812">Transmembrane</keyword>
<feature type="transmembrane region" description="Helical" evidence="2">
    <location>
        <begin position="198"/>
        <end position="219"/>
    </location>
</feature>
<accession>A0A1S3JMN9</accession>
<keyword evidence="4" id="KW-1185">Reference proteome</keyword>
<dbReference type="KEGG" id="lak:106174266"/>
<dbReference type="InParanoid" id="A0A1S3JMN9"/>
<dbReference type="Gene3D" id="2.60.60.20">
    <property type="entry name" value="PLAT/LH2 domain"/>
    <property type="match status" value="1"/>
</dbReference>
<evidence type="ECO:0000313" key="5">
    <source>
        <dbReference type="RefSeq" id="XP_013411199.1"/>
    </source>
</evidence>
<dbReference type="PANTHER" id="PTHR10877:SF183">
    <property type="entry name" value="AT14535P-RELATED"/>
    <property type="match status" value="1"/>
</dbReference>
<dbReference type="RefSeq" id="XP_013411199.1">
    <property type="nucleotide sequence ID" value="XM_013555745.1"/>
</dbReference>
<keyword evidence="2" id="KW-1133">Transmembrane helix</keyword>
<dbReference type="AlphaFoldDB" id="A0A1S3JMN9"/>
<dbReference type="GeneID" id="106174266"/>
<dbReference type="PROSITE" id="PS50095">
    <property type="entry name" value="PLAT"/>
    <property type="match status" value="1"/>
</dbReference>
<evidence type="ECO:0000313" key="4">
    <source>
        <dbReference type="Proteomes" id="UP000085678"/>
    </source>
</evidence>
<protein>
    <submittedName>
        <fullName evidence="5">Uncharacterized protein LOC106174266</fullName>
    </submittedName>
</protein>
<dbReference type="SUPFAM" id="SSF49723">
    <property type="entry name" value="Lipase/lipooxygenase domain (PLAT/LH2 domain)"/>
    <property type="match status" value="1"/>
</dbReference>
<comment type="caution">
    <text evidence="1">Lacks conserved residue(s) required for the propagation of feature annotation.</text>
</comment>
<organism evidence="4 5">
    <name type="scientific">Lingula anatina</name>
    <name type="common">Brachiopod</name>
    <name type="synonym">Lingula unguis</name>
    <dbReference type="NCBI Taxonomy" id="7574"/>
    <lineage>
        <taxon>Eukaryota</taxon>
        <taxon>Metazoa</taxon>
        <taxon>Spiralia</taxon>
        <taxon>Lophotrochozoa</taxon>
        <taxon>Brachiopoda</taxon>
        <taxon>Linguliformea</taxon>
        <taxon>Lingulata</taxon>
        <taxon>Lingulida</taxon>
        <taxon>Linguloidea</taxon>
        <taxon>Lingulidae</taxon>
        <taxon>Lingula</taxon>
    </lineage>
</organism>
<reference evidence="5" key="1">
    <citation type="submission" date="2025-08" db="UniProtKB">
        <authorList>
            <consortium name="RefSeq"/>
        </authorList>
    </citation>
    <scope>IDENTIFICATION</scope>
    <source>
        <tissue evidence="5">Gonads</tissue>
    </source>
</reference>